<dbReference type="GO" id="GO:0051231">
    <property type="term" value="P:spindle elongation"/>
    <property type="evidence" value="ECO:0007669"/>
    <property type="project" value="TreeGrafter"/>
</dbReference>
<dbReference type="PROSITE" id="PS50067">
    <property type="entry name" value="KINESIN_MOTOR_2"/>
    <property type="match status" value="1"/>
</dbReference>
<dbReference type="PANTHER" id="PTHR47969">
    <property type="entry name" value="CHROMOSOME-ASSOCIATED KINESIN KIF4A-RELATED"/>
    <property type="match status" value="1"/>
</dbReference>
<evidence type="ECO:0000256" key="5">
    <source>
        <dbReference type="ARBA" id="ARBA00023054"/>
    </source>
</evidence>
<evidence type="ECO:0000256" key="2">
    <source>
        <dbReference type="ARBA" id="ARBA00022490"/>
    </source>
</evidence>
<dbReference type="Pfam" id="PF00225">
    <property type="entry name" value="Kinesin"/>
    <property type="match status" value="2"/>
</dbReference>
<dbReference type="PANTHER" id="PTHR47969:SF15">
    <property type="entry name" value="CHROMOSOME-ASSOCIATED KINESIN KIF4A-RELATED"/>
    <property type="match status" value="1"/>
</dbReference>
<keyword evidence="5" id="KW-0175">Coiled coil</keyword>
<keyword evidence="4 7" id="KW-0067">ATP-binding</keyword>
<dbReference type="PROSITE" id="PS00411">
    <property type="entry name" value="KINESIN_MOTOR_1"/>
    <property type="match status" value="1"/>
</dbReference>
<dbReference type="GO" id="GO:0007052">
    <property type="term" value="P:mitotic spindle organization"/>
    <property type="evidence" value="ECO:0007669"/>
    <property type="project" value="TreeGrafter"/>
</dbReference>
<keyword evidence="6 7" id="KW-0505">Motor protein</keyword>
<evidence type="ECO:0000313" key="12">
    <source>
        <dbReference type="Proteomes" id="UP000256970"/>
    </source>
</evidence>
<keyword evidence="3 7" id="KW-0547">Nucleotide-binding</keyword>
<evidence type="ECO:0000256" key="3">
    <source>
        <dbReference type="ARBA" id="ARBA00022741"/>
    </source>
</evidence>
<dbReference type="GO" id="GO:0005524">
    <property type="term" value="F:ATP binding"/>
    <property type="evidence" value="ECO:0007669"/>
    <property type="project" value="UniProtKB-UniRule"/>
</dbReference>
<dbReference type="STRING" id="3088.A0A383V908"/>
<feature type="region of interest" description="Disordered" evidence="9">
    <location>
        <begin position="500"/>
        <end position="529"/>
    </location>
</feature>
<proteinExistence type="inferred from homology"/>
<gene>
    <name evidence="11" type="ORF">BQ4739_LOCUS1348</name>
</gene>
<organism evidence="11 12">
    <name type="scientific">Tetradesmus obliquus</name>
    <name type="common">Green alga</name>
    <name type="synonym">Acutodesmus obliquus</name>
    <dbReference type="NCBI Taxonomy" id="3088"/>
    <lineage>
        <taxon>Eukaryota</taxon>
        <taxon>Viridiplantae</taxon>
        <taxon>Chlorophyta</taxon>
        <taxon>core chlorophytes</taxon>
        <taxon>Chlorophyceae</taxon>
        <taxon>CS clade</taxon>
        <taxon>Sphaeropleales</taxon>
        <taxon>Scenedesmaceae</taxon>
        <taxon>Tetradesmus</taxon>
    </lineage>
</organism>
<evidence type="ECO:0000256" key="9">
    <source>
        <dbReference type="SAM" id="MobiDB-lite"/>
    </source>
</evidence>
<name>A0A383V908_TETOB</name>
<sequence length="529" mass="54610">MGACSSKGTQALQAVDGDCHILVRPAGSISSPIKSFGSAADAAGFAAVVSESEVAVKVAVVARPLLPFEIEKGAANHVQLLPPNKVALPARGSSTGVNDGAYEFQFNRAFHAASSAASAALNEEMVRPVLDGFCKGFNGTVLAYGQTGSGKTYTMGTAAGRSDFSSRSGSTAVIPWACRYVLQYVAAARSKYDISIKASLVEIYNETIQDLLSPNMTPSSSSTSLLGLRGTAGGSVAAAAVSGSSALQQPSTPRSVSSEGGGSAFGSTLSEGSAAAGVSIRETGKGEIVLEGAIEAAISCLEDLAAVLEQGNAVRATASHKMNQSSSRSHAILVISMEQRALPSAARALPAELRYLRSKLHLVDLAGSERAKETGTTGARFAEGVSINRGLLELGNVINALTEGTVRRHIPYRNSKLTRLLQDSLGGNSETLFIACISPADLNRDHSISTLRYASRAMAIKNSLKLNNQMSAEEEVAYLRQLVGELQEENDKLKRLLGPGSSTAAAAGSNTAAGGTAAAKASKSRISVT</sequence>
<evidence type="ECO:0000256" key="1">
    <source>
        <dbReference type="ARBA" id="ARBA00004496"/>
    </source>
</evidence>
<dbReference type="PRINTS" id="PR00380">
    <property type="entry name" value="KINESINHEAVY"/>
</dbReference>
<dbReference type="GO" id="GO:0005875">
    <property type="term" value="C:microtubule associated complex"/>
    <property type="evidence" value="ECO:0007669"/>
    <property type="project" value="TreeGrafter"/>
</dbReference>
<evidence type="ECO:0000313" key="11">
    <source>
        <dbReference type="EMBL" id="SZX60816.1"/>
    </source>
</evidence>
<feature type="compositionally biased region" description="Polar residues" evidence="9">
    <location>
        <begin position="247"/>
        <end position="258"/>
    </location>
</feature>
<dbReference type="GO" id="GO:0007018">
    <property type="term" value="P:microtubule-based movement"/>
    <property type="evidence" value="ECO:0007669"/>
    <property type="project" value="InterPro"/>
</dbReference>
<keyword evidence="12" id="KW-1185">Reference proteome</keyword>
<dbReference type="EMBL" id="FNXT01000107">
    <property type="protein sequence ID" value="SZX60816.1"/>
    <property type="molecule type" value="Genomic_DNA"/>
</dbReference>
<dbReference type="SMART" id="SM00129">
    <property type="entry name" value="KISc"/>
    <property type="match status" value="1"/>
</dbReference>
<comment type="similarity">
    <text evidence="7 8">Belongs to the TRAFAC class myosin-kinesin ATPase superfamily. Kinesin family.</text>
</comment>
<evidence type="ECO:0000256" key="8">
    <source>
        <dbReference type="RuleBase" id="RU000394"/>
    </source>
</evidence>
<reference evidence="11 12" key="1">
    <citation type="submission" date="2016-10" db="EMBL/GenBank/DDBJ databases">
        <authorList>
            <person name="Cai Z."/>
        </authorList>
    </citation>
    <scope>NUCLEOTIDE SEQUENCE [LARGE SCALE GENOMIC DNA]</scope>
</reference>
<evidence type="ECO:0000259" key="10">
    <source>
        <dbReference type="PROSITE" id="PS50067"/>
    </source>
</evidence>
<keyword evidence="8" id="KW-0493">Microtubule</keyword>
<dbReference type="GO" id="GO:0003777">
    <property type="term" value="F:microtubule motor activity"/>
    <property type="evidence" value="ECO:0007669"/>
    <property type="project" value="InterPro"/>
</dbReference>
<dbReference type="InterPro" id="IPR019821">
    <property type="entry name" value="Kinesin_motor_CS"/>
</dbReference>
<dbReference type="GO" id="GO:0005874">
    <property type="term" value="C:microtubule"/>
    <property type="evidence" value="ECO:0007669"/>
    <property type="project" value="UniProtKB-KW"/>
</dbReference>
<protein>
    <recommendedName>
        <fullName evidence="8">Kinesin-like protein</fullName>
    </recommendedName>
</protein>
<accession>A0A383V908</accession>
<evidence type="ECO:0000256" key="6">
    <source>
        <dbReference type="ARBA" id="ARBA00023175"/>
    </source>
</evidence>
<dbReference type="AlphaFoldDB" id="A0A383V908"/>
<evidence type="ECO:0000256" key="4">
    <source>
        <dbReference type="ARBA" id="ARBA00022840"/>
    </source>
</evidence>
<comment type="subcellular location">
    <subcellularLocation>
        <location evidence="1">Cytoplasm</location>
    </subcellularLocation>
</comment>
<dbReference type="SUPFAM" id="SSF52540">
    <property type="entry name" value="P-loop containing nucleoside triphosphate hydrolases"/>
    <property type="match status" value="1"/>
</dbReference>
<keyword evidence="2" id="KW-0963">Cytoplasm</keyword>
<feature type="domain" description="Kinesin motor" evidence="10">
    <location>
        <begin position="55"/>
        <end position="460"/>
    </location>
</feature>
<dbReference type="InterPro" id="IPR027640">
    <property type="entry name" value="Kinesin-like_fam"/>
</dbReference>
<dbReference type="InterPro" id="IPR027417">
    <property type="entry name" value="P-loop_NTPase"/>
</dbReference>
<dbReference type="GO" id="GO:0008017">
    <property type="term" value="F:microtubule binding"/>
    <property type="evidence" value="ECO:0007669"/>
    <property type="project" value="InterPro"/>
</dbReference>
<feature type="region of interest" description="Disordered" evidence="9">
    <location>
        <begin position="243"/>
        <end position="265"/>
    </location>
</feature>
<dbReference type="Gene3D" id="3.40.850.10">
    <property type="entry name" value="Kinesin motor domain"/>
    <property type="match status" value="1"/>
</dbReference>
<dbReference type="InterPro" id="IPR036961">
    <property type="entry name" value="Kinesin_motor_dom_sf"/>
</dbReference>
<dbReference type="Proteomes" id="UP000256970">
    <property type="component" value="Unassembled WGS sequence"/>
</dbReference>
<evidence type="ECO:0000256" key="7">
    <source>
        <dbReference type="PROSITE-ProRule" id="PRU00283"/>
    </source>
</evidence>
<feature type="binding site" evidence="7">
    <location>
        <begin position="145"/>
        <end position="152"/>
    </location>
    <ligand>
        <name>ATP</name>
        <dbReference type="ChEBI" id="CHEBI:30616"/>
    </ligand>
</feature>
<feature type="compositionally biased region" description="Low complexity" evidence="9">
    <location>
        <begin position="500"/>
        <end position="521"/>
    </location>
</feature>
<dbReference type="InterPro" id="IPR001752">
    <property type="entry name" value="Kinesin_motor_dom"/>
</dbReference>
<dbReference type="GO" id="GO:0005737">
    <property type="term" value="C:cytoplasm"/>
    <property type="evidence" value="ECO:0007669"/>
    <property type="project" value="UniProtKB-SubCell"/>
</dbReference>